<keyword evidence="2" id="KW-1185">Reference proteome</keyword>
<accession>A0A8J8SWG9</accession>
<reference evidence="1" key="1">
    <citation type="submission" date="2019-06" db="EMBL/GenBank/DDBJ databases">
        <authorList>
            <person name="Zheng W."/>
        </authorList>
    </citation>
    <scope>NUCLEOTIDE SEQUENCE</scope>
    <source>
        <strain evidence="1">QDHG01</strain>
    </source>
</reference>
<evidence type="ECO:0000313" key="1">
    <source>
        <dbReference type="EMBL" id="TNV72876.1"/>
    </source>
</evidence>
<proteinExistence type="predicted"/>
<dbReference type="OrthoDB" id="291854at2759"/>
<protein>
    <submittedName>
        <fullName evidence="1">Uncharacterized protein</fullName>
    </submittedName>
</protein>
<gene>
    <name evidence="1" type="ORF">FGO68_gene6745</name>
</gene>
<dbReference type="EMBL" id="RRYP01020629">
    <property type="protein sequence ID" value="TNV72876.1"/>
    <property type="molecule type" value="Genomic_DNA"/>
</dbReference>
<comment type="caution">
    <text evidence="1">The sequence shown here is derived from an EMBL/GenBank/DDBJ whole genome shotgun (WGS) entry which is preliminary data.</text>
</comment>
<organism evidence="1 2">
    <name type="scientific">Halteria grandinella</name>
    <dbReference type="NCBI Taxonomy" id="5974"/>
    <lineage>
        <taxon>Eukaryota</taxon>
        <taxon>Sar</taxon>
        <taxon>Alveolata</taxon>
        <taxon>Ciliophora</taxon>
        <taxon>Intramacronucleata</taxon>
        <taxon>Spirotrichea</taxon>
        <taxon>Stichotrichia</taxon>
        <taxon>Sporadotrichida</taxon>
        <taxon>Halteriidae</taxon>
        <taxon>Halteria</taxon>
    </lineage>
</organism>
<name>A0A8J8SWG9_HALGN</name>
<dbReference type="Proteomes" id="UP000785679">
    <property type="component" value="Unassembled WGS sequence"/>
</dbReference>
<evidence type="ECO:0000313" key="2">
    <source>
        <dbReference type="Proteomes" id="UP000785679"/>
    </source>
</evidence>
<sequence>MKWNANVSPHTFRHETSMRLYGQLYGESKVAQDIPFPGSKLESVIATAGPRGLDEQFVASAKRAAIQAQSGNTEKHMNREFFTGHKLPIVYICFVENSPGKIITIDDNGHIFQWQYTAEHVTSKQRFEPSHKFRLDLKYPKYTRLKENRLFPPVSLSKNDLDPSKALSSTNQQACQQYMDSTPHPLGAPSLKCDLVNKKALDRYTHPKTGAKTLIMPVGRAAANAQEREFEELTYNGGGMLVKRAEVVFKIEWVKSRISKAKPAQSKKFTVLEILKDQHMYGMSELKTVEYVFFKNEECCLHRGKAVLHLDKALPHDFDITNEVDGLDFAFLCVLSGSWIYIVSLLTSMVVKALDFSQLLAQQMPKQKPIAFDRLTLAHYKELYLSTSLGFDGAFVLKLEGQQSGDVEAQRVYSRAIQDLWSVAKK</sequence>
<dbReference type="AlphaFoldDB" id="A0A8J8SWG9"/>